<evidence type="ECO:0008006" key="5">
    <source>
        <dbReference type="Google" id="ProtNLM"/>
    </source>
</evidence>
<feature type="region of interest" description="Disordered" evidence="2">
    <location>
        <begin position="823"/>
        <end position="1116"/>
    </location>
</feature>
<dbReference type="PROSITE" id="PS00108">
    <property type="entry name" value="PROTEIN_KINASE_ST"/>
    <property type="match status" value="1"/>
</dbReference>
<evidence type="ECO:0000256" key="2">
    <source>
        <dbReference type="SAM" id="MobiDB-lite"/>
    </source>
</evidence>
<dbReference type="PANTHER" id="PTHR14030">
    <property type="entry name" value="MITOTIC CHECKPOINT SERINE/THREONINE-PROTEIN KINASE BUB1"/>
    <property type="match status" value="1"/>
</dbReference>
<evidence type="ECO:0000313" key="3">
    <source>
        <dbReference type="EMBL" id="ANQ08338.1"/>
    </source>
</evidence>
<feature type="compositionally biased region" description="Polar residues" evidence="2">
    <location>
        <begin position="767"/>
        <end position="778"/>
    </location>
</feature>
<organism evidence="3 4">
    <name type="scientific">Plasmodium coatneyi</name>
    <dbReference type="NCBI Taxonomy" id="208452"/>
    <lineage>
        <taxon>Eukaryota</taxon>
        <taxon>Sar</taxon>
        <taxon>Alveolata</taxon>
        <taxon>Apicomplexa</taxon>
        <taxon>Aconoidasida</taxon>
        <taxon>Haemosporida</taxon>
        <taxon>Plasmodiidae</taxon>
        <taxon>Plasmodium</taxon>
    </lineage>
</organism>
<feature type="compositionally biased region" description="Basic residues" evidence="2">
    <location>
        <begin position="1049"/>
        <end position="1058"/>
    </location>
</feature>
<feature type="compositionally biased region" description="Basic residues" evidence="2">
    <location>
        <begin position="1017"/>
        <end position="1027"/>
    </location>
</feature>
<feature type="compositionally biased region" description="Basic and acidic residues" evidence="2">
    <location>
        <begin position="1088"/>
        <end position="1101"/>
    </location>
</feature>
<dbReference type="GO" id="GO:0004672">
    <property type="term" value="F:protein kinase activity"/>
    <property type="evidence" value="ECO:0007669"/>
    <property type="project" value="InterPro"/>
</dbReference>
<dbReference type="GO" id="GO:0051754">
    <property type="term" value="P:meiotic sister chromatid cohesion, centromeric"/>
    <property type="evidence" value="ECO:0007669"/>
    <property type="project" value="TreeGrafter"/>
</dbReference>
<evidence type="ECO:0000256" key="1">
    <source>
        <dbReference type="SAM" id="Coils"/>
    </source>
</evidence>
<feature type="region of interest" description="Disordered" evidence="2">
    <location>
        <begin position="547"/>
        <end position="571"/>
    </location>
</feature>
<dbReference type="PANTHER" id="PTHR14030:SF4">
    <property type="entry name" value="BUB1 KINASE, ISOFORM A-RELATED"/>
    <property type="match status" value="1"/>
</dbReference>
<evidence type="ECO:0000313" key="4">
    <source>
        <dbReference type="Proteomes" id="UP000092716"/>
    </source>
</evidence>
<feature type="compositionally biased region" description="Basic and acidic residues" evidence="2">
    <location>
        <begin position="827"/>
        <end position="848"/>
    </location>
</feature>
<feature type="compositionally biased region" description="Basic and acidic residues" evidence="2">
    <location>
        <begin position="860"/>
        <end position="898"/>
    </location>
</feature>
<dbReference type="RefSeq" id="XP_019915033.1">
    <property type="nucleotide sequence ID" value="XM_020059242.1"/>
</dbReference>
<dbReference type="InterPro" id="IPR015661">
    <property type="entry name" value="Bub1/Mad3"/>
</dbReference>
<keyword evidence="1" id="KW-0175">Coiled coil</keyword>
<feature type="compositionally biased region" description="Low complexity" evidence="2">
    <location>
        <begin position="1623"/>
        <end position="1660"/>
    </location>
</feature>
<name>A0A1B1DZY6_9APIC</name>
<dbReference type="EMBL" id="CP016247">
    <property type="protein sequence ID" value="ANQ08338.1"/>
    <property type="molecule type" value="Genomic_DNA"/>
</dbReference>
<feature type="compositionally biased region" description="Basic and acidic residues" evidence="2">
    <location>
        <begin position="1435"/>
        <end position="1444"/>
    </location>
</feature>
<dbReference type="GO" id="GO:0000776">
    <property type="term" value="C:kinetochore"/>
    <property type="evidence" value="ECO:0007669"/>
    <property type="project" value="UniProtKB-ARBA"/>
</dbReference>
<dbReference type="GO" id="GO:0032991">
    <property type="term" value="C:protein-containing complex"/>
    <property type="evidence" value="ECO:0007669"/>
    <property type="project" value="UniProtKB-ARBA"/>
</dbReference>
<gene>
    <name evidence="3" type="ORF">PCOAH_00024370</name>
</gene>
<feature type="compositionally biased region" description="Polar residues" evidence="2">
    <location>
        <begin position="556"/>
        <end position="571"/>
    </location>
</feature>
<dbReference type="GO" id="GO:0007094">
    <property type="term" value="P:mitotic spindle assembly checkpoint signaling"/>
    <property type="evidence" value="ECO:0007669"/>
    <property type="project" value="InterPro"/>
</dbReference>
<feature type="compositionally biased region" description="Basic and acidic residues" evidence="2">
    <location>
        <begin position="930"/>
        <end position="940"/>
    </location>
</feature>
<dbReference type="GeneID" id="30909165"/>
<feature type="compositionally biased region" description="Basic and acidic residues" evidence="2">
    <location>
        <begin position="2086"/>
        <end position="2109"/>
    </location>
</feature>
<keyword evidence="4" id="KW-1185">Reference proteome</keyword>
<dbReference type="Proteomes" id="UP000092716">
    <property type="component" value="Chromosome 9"/>
</dbReference>
<reference evidence="4" key="1">
    <citation type="submission" date="2016-06" db="EMBL/GenBank/DDBJ databases">
        <title>First high quality genome sequence of Plasmodium coatneyi using continuous long reads from single molecule, real-time sequencing.</title>
        <authorList>
            <person name="Chien J.-T."/>
            <person name="Pakala S.B."/>
            <person name="Geraldo J.A."/>
            <person name="Lapp S.A."/>
            <person name="Barnwell J.W."/>
            <person name="Kissinger J.C."/>
            <person name="Galinski M.R."/>
            <person name="Humphrey J.C."/>
        </authorList>
    </citation>
    <scope>NUCLEOTIDE SEQUENCE [LARGE SCALE GENOMIC DNA]</scope>
    <source>
        <strain evidence="4">Hackeri</strain>
    </source>
</reference>
<feature type="compositionally biased region" description="Basic residues" evidence="2">
    <location>
        <begin position="1445"/>
        <end position="1459"/>
    </location>
</feature>
<dbReference type="OrthoDB" id="248495at2759"/>
<feature type="coiled-coil region" evidence="1">
    <location>
        <begin position="2141"/>
        <end position="2175"/>
    </location>
</feature>
<dbReference type="InterPro" id="IPR011009">
    <property type="entry name" value="Kinase-like_dom_sf"/>
</dbReference>
<dbReference type="SUPFAM" id="SSF56112">
    <property type="entry name" value="Protein kinase-like (PK-like)"/>
    <property type="match status" value="1"/>
</dbReference>
<proteinExistence type="predicted"/>
<feature type="compositionally biased region" description="Basic and acidic residues" evidence="2">
    <location>
        <begin position="989"/>
        <end position="1001"/>
    </location>
</feature>
<feature type="region of interest" description="Disordered" evidence="2">
    <location>
        <begin position="1435"/>
        <end position="1518"/>
    </location>
</feature>
<feature type="region of interest" description="Disordered" evidence="2">
    <location>
        <begin position="763"/>
        <end position="803"/>
    </location>
</feature>
<protein>
    <recommendedName>
        <fullName evidence="5">Protein kinase domain-containing protein</fullName>
    </recommendedName>
</protein>
<dbReference type="VEuPathDB" id="PlasmoDB:PCOAH_00024370"/>
<feature type="region of interest" description="Disordered" evidence="2">
    <location>
        <begin position="2070"/>
        <end position="2109"/>
    </location>
</feature>
<sequence>MFKKDIQEFYIKNHIENIYLVKRHHEDGNVEEKKSSVLYKNIDEFVRVLIQIRKYDKEFKKIYVKKDGSDVPATLQEYLDFYVGQFGHKFHSFILEYKNSLIKDDPKNHYIVKKLTKNDIEKVAKNSYARVMFMYDSAKYLLYYIKKCIEKFTEINESSVKLLMSYLRVSVNPLNLIAHVYLNGYRYRGVPSLDEANKKDIPNGVSQIGPNEQWKKMSPLKGNPVVDFPPKDHFFCNELCQFVCAYGEYIIKHTISSSYAELLNTHEIIMSKLSIYESAKRHIRRHIMKKICSYAHFKKYNPSAQFDQDTIFSAYEEDVIKFQKIFKRFTQVGSGYKNVSMSNRDCSYIYELVLAVYLVKKCLLHLNENIDAVLQVALYTLYSSSKVIIIYLYFNLPRNMAHYFLNVYLLFFKNKKKNSEGQSQANKTAHIMNRMRWTYRNVLQYVVKREKGCREGEEPTQEGIPPEEAPYEVTPLGGQIKMSEKKRYRKILNLLYFQMDSYDKKWANQENKKEVKKFVRLHKNGSVIQLKYNYEVHLRKKKKFKKKTLAEEDPTKTVNGNQPVTHQNGTVSYPKKRANFIHPDKIEYMKRYAPLYRTKCRGKNAHRNRAIHVQTNTVNYSIHNRVIYNYRDGDTYDGKEKKNHKEGEVPFYRSSNSSEKSVIGKLFNCVLGNLRKAKQLCPRITHKIDAIESFDDYEDSHCSGPSEEVSKVDESITCPVRTILNEHEKGGETPDSCYLSRNGSIESDAKMKCEVLSERTLDKNKSDVNSVETVNSKEMNLEGEQVSEGVGSEDGGTPHKEVDHTVKGHENDIAYAQLDASVGDTHSSVEKSSEESSDERSQKQKPNEEDQSGEIPPPEEIQKEVEKVEFGEKVDESPRDAFKTEGHTEKDTFDKESPEGEEQNDNSRGICSPKNITHVIMQLRERKKRITEGKYKKFFSDDSGTTDVSSDDYKPYMTRKGKQQRKRRKAVAKGKKKTNGKTSKKTKGKEKSNKRTKEKKKEGRFRKRETEQAPKTRSSKTKKRKRSQLTDEETVKRKKGKSNHSSSYHSKRKKRLKGKEKSCTAESVTRNHSRGRKTAIATNGEQLPGEHKHGSEKESHMNKSKPPTADDTAIPGSARKLIFNVSLDGSEGGDECTPCKYEFGRITNWGSNITKGKTPICGDDEGGFLLSEDNPQWKEVDESLSVAGTHGKKHKTDEPADKRLDELLKVHTDMPQFDLPFMCTREVYINERVCDVGKYTEERLKLIVIHLFNYYIIGGVFLIDPYNSAQKERYKNFTNIQENINDIEHTKIFKYSSHELPVGNIRRNVKVSLLGGRTSKRVMIFLNRQGKGLNGATYKCTINGALYACKIQQRLYLAKKEIFFSYILKTRKMLKQRKYSGQHKRSVTMGGNATEVRSECSRQESAISSNGEVFFEVYAKGNLYMFPDELHYKVHKGEGNSDKGTRKRERLRWGVRRRGNRGEKRGDKHNTEGRSDEQSGEQSEEKGEHKDEHKDEHKGEHNSEHKSEGQSEKHSSERGTSLLIMGTQKHVTSLNELINTFIKKGHQAINEELVLFIVYHLIVALLQLHVLDVLHGDVKIDNILVSKDEDLLQRMERNGENNPGEMKGEQIRKSRPNRRKGNSDSSVHGGSSRSSSGSRTVRGGSSGGNPSNPNHRSSSGVRRTYNSSNPYLSENMLNAKLASNPNSFLRNKFPLNVFLIDIGRGIDVKNFRNYLFYGEKNCDCYNFLSDAIFTYHIDFIGIAQVASCLLFYKHFGSIKYKYDESIMDQNYTTINKLNLTYMTHNNNFTKNSNTAVRRRKMDNPPKGKSKSRCKEIENFIKVKERAYTEDEEKQMIGCTDESACQEGEKPAGKTSHLARNDPLPVEPLQRSLNCEGSKQPANRSTLQESNHFIDYSNNIPMDERYRKKVDGYIDQMRKNNENYYIEREEEIKIKNFSVRLLSKRKKYIDFWEVFFHLLLNFCNVYELSSINYNSREVGTNFEKANLFHHKVMNKTENYYFDFCKNNWEEVPQGGQPNKGTHMKQKLNGNSYTNRGGAVCFNGDSHNSSAVMDVHHTDEAKQEIVNLCHHNSSTDDESNARSMQNGRCDDEKKTHEETHKDNNHQKRNFNAEREITKGVVLDKKNEEMNGDQPKSNSKYFFIKNSISNLKNIKRKMHEVKQKIERDKCEVSNKEKNDSYNFSGKVENISLKRKMIFFENEQNRQKCRKLNDQKYYAKECRANDTKRLTRYVNKLMKKKAIFILLFLKRAIEKIFDDDRSRQETLLTELKNAAAFF</sequence>
<dbReference type="Gene3D" id="1.10.510.10">
    <property type="entry name" value="Transferase(Phosphotransferase) domain 1"/>
    <property type="match status" value="2"/>
</dbReference>
<feature type="region of interest" description="Disordered" evidence="2">
    <location>
        <begin position="1596"/>
        <end position="1665"/>
    </location>
</feature>
<dbReference type="KEGG" id="pcot:PCOAH_00024370"/>
<accession>A0A1B1DZY6</accession>
<feature type="compositionally biased region" description="Basic and acidic residues" evidence="2">
    <location>
        <begin position="1460"/>
        <end position="1517"/>
    </location>
</feature>
<feature type="compositionally biased region" description="Basic residues" evidence="2">
    <location>
        <begin position="957"/>
        <end position="988"/>
    </location>
</feature>
<dbReference type="InterPro" id="IPR008271">
    <property type="entry name" value="Ser/Thr_kinase_AS"/>
</dbReference>